<evidence type="ECO:0000313" key="1">
    <source>
        <dbReference type="EMBL" id="KAG6442192.1"/>
    </source>
</evidence>
<dbReference type="AlphaFoldDB" id="A0A922CDF6"/>
<keyword evidence="2" id="KW-1185">Reference proteome</keyword>
<dbReference type="Proteomes" id="UP000791440">
    <property type="component" value="Unassembled WGS sequence"/>
</dbReference>
<dbReference type="CDD" id="cd04301">
    <property type="entry name" value="NAT_SF"/>
    <property type="match status" value="1"/>
</dbReference>
<name>A0A922CDF6_MANSE</name>
<dbReference type="PANTHER" id="PTHR20905">
    <property type="entry name" value="N-ACETYLTRANSFERASE-RELATED"/>
    <property type="match status" value="1"/>
</dbReference>
<dbReference type="SUPFAM" id="SSF55729">
    <property type="entry name" value="Acyl-CoA N-acyltransferases (Nat)"/>
    <property type="match status" value="1"/>
</dbReference>
<sequence>MEWFTTECGKYRIESLSAATVPGALNVIRVAFFPDEFVCQSTEVNKNPIAVEELLELCADAALDGVSLVAIETATKEVVSVAFNKLQIASSTEKPFFEIFAEERCTQASSRAVVQFMADIDSRINMFEKYQEDCSLEIMFLATLREYRKHKLGTMLCKYSIELAKKLKDGPVSKITVEDLGAEYSKMQSRAVTTKYPKLCQALGTGIGTQKITNYLGFTVHLRVSYAEFVYDGKTYLERMGYDPHCEAVALKLY</sequence>
<dbReference type="OrthoDB" id="8191594at2759"/>
<dbReference type="PANTHER" id="PTHR20905:SF28">
    <property type="entry name" value="GH28833P-RELATED"/>
    <property type="match status" value="1"/>
</dbReference>
<dbReference type="EMBL" id="JH668291">
    <property type="protein sequence ID" value="KAG6442192.1"/>
    <property type="molecule type" value="Genomic_DNA"/>
</dbReference>
<accession>A0A922CDF6</accession>
<proteinExistence type="predicted"/>
<dbReference type="InterPro" id="IPR016181">
    <property type="entry name" value="Acyl_CoA_acyltransferase"/>
</dbReference>
<protein>
    <submittedName>
        <fullName evidence="1">Uncharacterized protein</fullName>
    </submittedName>
</protein>
<reference evidence="1" key="1">
    <citation type="journal article" date="2016" name="Insect Biochem. Mol. Biol.">
        <title>Multifaceted biological insights from a draft genome sequence of the tobacco hornworm moth, Manduca sexta.</title>
        <authorList>
            <person name="Kanost M.R."/>
            <person name="Arrese E.L."/>
            <person name="Cao X."/>
            <person name="Chen Y.R."/>
            <person name="Chellapilla S."/>
            <person name="Goldsmith M.R."/>
            <person name="Grosse-Wilde E."/>
            <person name="Heckel D.G."/>
            <person name="Herndon N."/>
            <person name="Jiang H."/>
            <person name="Papanicolaou A."/>
            <person name="Qu J."/>
            <person name="Soulages J.L."/>
            <person name="Vogel H."/>
            <person name="Walters J."/>
            <person name="Waterhouse R.M."/>
            <person name="Ahn S.J."/>
            <person name="Almeida F.C."/>
            <person name="An C."/>
            <person name="Aqrawi P."/>
            <person name="Bretschneider A."/>
            <person name="Bryant W.B."/>
            <person name="Bucks S."/>
            <person name="Chao H."/>
            <person name="Chevignon G."/>
            <person name="Christen J.M."/>
            <person name="Clarke D.F."/>
            <person name="Dittmer N.T."/>
            <person name="Ferguson L.C.F."/>
            <person name="Garavelou S."/>
            <person name="Gordon K.H.J."/>
            <person name="Gunaratna R.T."/>
            <person name="Han Y."/>
            <person name="Hauser F."/>
            <person name="He Y."/>
            <person name="Heidel-Fischer H."/>
            <person name="Hirsh A."/>
            <person name="Hu Y."/>
            <person name="Jiang H."/>
            <person name="Kalra D."/>
            <person name="Klinner C."/>
            <person name="Konig C."/>
            <person name="Kovar C."/>
            <person name="Kroll A.R."/>
            <person name="Kuwar S.S."/>
            <person name="Lee S.L."/>
            <person name="Lehman R."/>
            <person name="Li K."/>
            <person name="Li Z."/>
            <person name="Liang H."/>
            <person name="Lovelace S."/>
            <person name="Lu Z."/>
            <person name="Mansfield J.H."/>
            <person name="McCulloch K.J."/>
            <person name="Mathew T."/>
            <person name="Morton B."/>
            <person name="Muzny D.M."/>
            <person name="Neunemann D."/>
            <person name="Ongeri F."/>
            <person name="Pauchet Y."/>
            <person name="Pu L.L."/>
            <person name="Pyrousis I."/>
            <person name="Rao X.J."/>
            <person name="Redding A."/>
            <person name="Roesel C."/>
            <person name="Sanchez-Gracia A."/>
            <person name="Schaack S."/>
            <person name="Shukla A."/>
            <person name="Tetreau G."/>
            <person name="Wang Y."/>
            <person name="Xiong G.H."/>
            <person name="Traut W."/>
            <person name="Walsh T.K."/>
            <person name="Worley K.C."/>
            <person name="Wu D."/>
            <person name="Wu W."/>
            <person name="Wu Y.Q."/>
            <person name="Zhang X."/>
            <person name="Zou Z."/>
            <person name="Zucker H."/>
            <person name="Briscoe A.D."/>
            <person name="Burmester T."/>
            <person name="Clem R.J."/>
            <person name="Feyereisen R."/>
            <person name="Grimmelikhuijzen C.J.P."/>
            <person name="Hamodrakas S.J."/>
            <person name="Hansson B.S."/>
            <person name="Huguet E."/>
            <person name="Jermiin L.S."/>
            <person name="Lan Q."/>
            <person name="Lehman H.K."/>
            <person name="Lorenzen M."/>
            <person name="Merzendorfer H."/>
            <person name="Michalopoulos I."/>
            <person name="Morton D.B."/>
            <person name="Muthukrishnan S."/>
            <person name="Oakeshott J.G."/>
            <person name="Palmer W."/>
            <person name="Park Y."/>
            <person name="Passarelli A.L."/>
            <person name="Rozas J."/>
            <person name="Schwartz L.M."/>
            <person name="Smith W."/>
            <person name="Southgate A."/>
            <person name="Vilcinskas A."/>
            <person name="Vogt R."/>
            <person name="Wang P."/>
            <person name="Werren J."/>
            <person name="Yu X.Q."/>
            <person name="Zhou J.J."/>
            <person name="Brown S.J."/>
            <person name="Scherer S.E."/>
            <person name="Richards S."/>
            <person name="Blissard G.W."/>
        </authorList>
    </citation>
    <scope>NUCLEOTIDE SEQUENCE</scope>
</reference>
<organism evidence="1 2">
    <name type="scientific">Manduca sexta</name>
    <name type="common">Tobacco hawkmoth</name>
    <name type="synonym">Tobacco hornworm</name>
    <dbReference type="NCBI Taxonomy" id="7130"/>
    <lineage>
        <taxon>Eukaryota</taxon>
        <taxon>Metazoa</taxon>
        <taxon>Ecdysozoa</taxon>
        <taxon>Arthropoda</taxon>
        <taxon>Hexapoda</taxon>
        <taxon>Insecta</taxon>
        <taxon>Pterygota</taxon>
        <taxon>Neoptera</taxon>
        <taxon>Endopterygota</taxon>
        <taxon>Lepidoptera</taxon>
        <taxon>Glossata</taxon>
        <taxon>Ditrysia</taxon>
        <taxon>Bombycoidea</taxon>
        <taxon>Sphingidae</taxon>
        <taxon>Sphinginae</taxon>
        <taxon>Sphingini</taxon>
        <taxon>Manduca</taxon>
    </lineage>
</organism>
<dbReference type="Gene3D" id="3.40.630.30">
    <property type="match status" value="1"/>
</dbReference>
<evidence type="ECO:0000313" key="2">
    <source>
        <dbReference type="Proteomes" id="UP000791440"/>
    </source>
</evidence>
<dbReference type="GO" id="GO:0008080">
    <property type="term" value="F:N-acetyltransferase activity"/>
    <property type="evidence" value="ECO:0007669"/>
    <property type="project" value="TreeGrafter"/>
</dbReference>
<reference evidence="1" key="2">
    <citation type="submission" date="2020-12" db="EMBL/GenBank/DDBJ databases">
        <authorList>
            <person name="Kanost M."/>
        </authorList>
    </citation>
    <scope>NUCLEOTIDE SEQUENCE</scope>
</reference>
<comment type="caution">
    <text evidence="1">The sequence shown here is derived from an EMBL/GenBank/DDBJ whole genome shotgun (WGS) entry which is preliminary data.</text>
</comment>
<gene>
    <name evidence="1" type="ORF">O3G_MSEX002237</name>
</gene>